<accession>A0A1Q5SRX1</accession>
<protein>
    <submittedName>
        <fullName evidence="1">Uncharacterized protein</fullName>
    </submittedName>
</protein>
<reference evidence="2" key="2">
    <citation type="submission" date="2017-01" db="EMBL/GenBank/DDBJ databases">
        <title>Genome sequencing and annotation of Geobacillus sp. 1017, a Hydrocarbon-Oxidizing Thermophilic Bacterium Isolated from a Heavy Oil Reservoir (China).</title>
        <authorList>
            <person name="Kadnikov V.V."/>
            <person name="Mardanov A.V."/>
            <person name="Poltaraus A.B."/>
            <person name="Sokolova D.S."/>
            <person name="Semenova E.M."/>
            <person name="Ravin N.V."/>
            <person name="Tourova T.P."/>
            <person name="Nazina T.N."/>
        </authorList>
    </citation>
    <scope>NUCLEOTIDE SEQUENCE [LARGE SCALE GENOMIC DNA]</scope>
    <source>
        <strain evidence="2">1017</strain>
    </source>
</reference>
<reference evidence="1 2" key="1">
    <citation type="submission" date="2016-11" db="EMBL/GenBank/DDBJ databases">
        <authorList>
            <person name="Kadnikov V."/>
            <person name="Nazina T."/>
        </authorList>
    </citation>
    <scope>NUCLEOTIDE SEQUENCE [LARGE SCALE GENOMIC DNA]</scope>
    <source>
        <strain evidence="1 2">1017</strain>
    </source>
</reference>
<dbReference type="AlphaFoldDB" id="A0A1Q5SRX1"/>
<dbReference type="EMBL" id="MQMG01000044">
    <property type="protein sequence ID" value="OKO90702.1"/>
    <property type="molecule type" value="Genomic_DNA"/>
</dbReference>
<gene>
    <name evidence="1" type="ORF">BRO54_2962</name>
</gene>
<proteinExistence type="predicted"/>
<dbReference type="Proteomes" id="UP000186030">
    <property type="component" value="Unassembled WGS sequence"/>
</dbReference>
<name>A0A1Q5SRX1_9BACL</name>
<organism evidence="1 2">
    <name type="scientific">Geobacillus proteiniphilus</name>
    <dbReference type="NCBI Taxonomy" id="860353"/>
    <lineage>
        <taxon>Bacteria</taxon>
        <taxon>Bacillati</taxon>
        <taxon>Bacillota</taxon>
        <taxon>Bacilli</taxon>
        <taxon>Bacillales</taxon>
        <taxon>Anoxybacillaceae</taxon>
        <taxon>Geobacillus</taxon>
    </lineage>
</organism>
<sequence>MTSLTLCLAAKKLSPEMKRPFFGDSFSSYYHAVFPLSDD</sequence>
<evidence type="ECO:0000313" key="1">
    <source>
        <dbReference type="EMBL" id="OKO90702.1"/>
    </source>
</evidence>
<comment type="caution">
    <text evidence="1">The sequence shown here is derived from an EMBL/GenBank/DDBJ whole genome shotgun (WGS) entry which is preliminary data.</text>
</comment>
<evidence type="ECO:0000313" key="2">
    <source>
        <dbReference type="Proteomes" id="UP000186030"/>
    </source>
</evidence>